<keyword evidence="10" id="KW-1185">Reference proteome</keyword>
<dbReference type="InterPro" id="IPR006657">
    <property type="entry name" value="MoPterin_dinucl-bd_dom"/>
</dbReference>
<evidence type="ECO:0000256" key="5">
    <source>
        <dbReference type="ARBA" id="ARBA00023002"/>
    </source>
</evidence>
<dbReference type="InterPro" id="IPR041954">
    <property type="entry name" value="CT_DMSOR/BSOR/TMAOR"/>
</dbReference>
<dbReference type="Gene3D" id="3.40.50.740">
    <property type="match status" value="1"/>
</dbReference>
<name>A0ABQ2P1Z2_9BACI</name>
<feature type="domain" description="Molybdopterin oxidoreductase" evidence="6">
    <location>
        <begin position="53"/>
        <end position="510"/>
    </location>
</feature>
<dbReference type="Gene3D" id="2.40.40.20">
    <property type="match status" value="1"/>
</dbReference>
<proteinExistence type="inferred from homology"/>
<feature type="domain" description="Molybdopterin oxidoreductase N-terminal" evidence="8">
    <location>
        <begin position="10"/>
        <end position="44"/>
    </location>
</feature>
<evidence type="ECO:0000313" key="9">
    <source>
        <dbReference type="EMBL" id="GGP15857.1"/>
    </source>
</evidence>
<reference evidence="10" key="1">
    <citation type="journal article" date="2019" name="Int. J. Syst. Evol. Microbiol.">
        <title>The Global Catalogue of Microorganisms (GCM) 10K type strain sequencing project: providing services to taxonomists for standard genome sequencing and annotation.</title>
        <authorList>
            <consortium name="The Broad Institute Genomics Platform"/>
            <consortium name="The Broad Institute Genome Sequencing Center for Infectious Disease"/>
            <person name="Wu L."/>
            <person name="Ma J."/>
        </authorList>
    </citation>
    <scope>NUCLEOTIDE SEQUENCE [LARGE SCALE GENOMIC DNA]</scope>
    <source>
        <strain evidence="10">CGMCC 1.7693</strain>
    </source>
</reference>
<comment type="caution">
    <text evidence="9">The sequence shown here is derived from an EMBL/GenBank/DDBJ whole genome shotgun (WGS) entry which is preliminary data.</text>
</comment>
<dbReference type="InterPro" id="IPR006656">
    <property type="entry name" value="Mopterin_OxRdtase"/>
</dbReference>
<dbReference type="SUPFAM" id="SSF53706">
    <property type="entry name" value="Formate dehydrogenase/DMSO reductase, domains 1-3"/>
    <property type="match status" value="1"/>
</dbReference>
<dbReference type="Pfam" id="PF01568">
    <property type="entry name" value="Molydop_binding"/>
    <property type="match status" value="1"/>
</dbReference>
<dbReference type="RefSeq" id="WP_188737466.1">
    <property type="nucleotide sequence ID" value="NZ_BMLW01000016.1"/>
</dbReference>
<evidence type="ECO:0000313" key="10">
    <source>
        <dbReference type="Proteomes" id="UP000641206"/>
    </source>
</evidence>
<dbReference type="PANTHER" id="PTHR43742">
    <property type="entry name" value="TRIMETHYLAMINE-N-OXIDE REDUCTASE"/>
    <property type="match status" value="1"/>
</dbReference>
<comment type="similarity">
    <text evidence="2">Belongs to the prokaryotic molybdopterin-containing oxidoreductase family.</text>
</comment>
<dbReference type="InterPro" id="IPR041460">
    <property type="entry name" value="Molybdopterin_N"/>
</dbReference>
<accession>A0ABQ2P1Z2</accession>
<evidence type="ECO:0000256" key="1">
    <source>
        <dbReference type="ARBA" id="ARBA00001942"/>
    </source>
</evidence>
<dbReference type="CDD" id="cd02793">
    <property type="entry name" value="MopB_CT_DMSOR-BSOR-TMAOR"/>
    <property type="match status" value="1"/>
</dbReference>
<keyword evidence="5" id="KW-0560">Oxidoreductase</keyword>
<dbReference type="Pfam" id="PF18364">
    <property type="entry name" value="Molybdopterin_N"/>
    <property type="match status" value="1"/>
</dbReference>
<evidence type="ECO:0000256" key="4">
    <source>
        <dbReference type="ARBA" id="ARBA00022723"/>
    </source>
</evidence>
<dbReference type="Proteomes" id="UP000641206">
    <property type="component" value="Unassembled WGS sequence"/>
</dbReference>
<comment type="cofactor">
    <cofactor evidence="1">
        <name>Mo-bis(molybdopterin guanine dinucleotide)</name>
        <dbReference type="ChEBI" id="CHEBI:60539"/>
    </cofactor>
</comment>
<dbReference type="PANTHER" id="PTHR43742:SF10">
    <property type="entry name" value="TRIMETHYLAMINE-N-OXIDE REDUCTASE 2"/>
    <property type="match status" value="1"/>
</dbReference>
<evidence type="ECO:0000259" key="8">
    <source>
        <dbReference type="Pfam" id="PF18364"/>
    </source>
</evidence>
<sequence length="771" mass="85528">MKNSKKELVGTHWGAYWVETEDGAVVGVEPSQNDSNPSPIGNLLYDAKDSDYRISQPMVRSGYLKGDSNNRQSRGMDSFVPVSWDKALDLGSSSIKKVKEKYGNSAIFGGSYGWSSAGRFHHAQSQVHRFLNRIGGYTASVNTYSHAAAEVIIPHVLGVDLATAGDYLVKYDEIVKHCDLCISFGGIGNFNNQVLSGGLGDHRDKTTFENLSIAGTEVISISPFRPDSPPNLKAEWITAKPCTDVAIMLAIAHHLETSDSADQDFINRYTVGYDEFKKYLLGHSDNVVKDADWAASISGIPASDIERLADKLTSAVCPLITISPSLQRAEHGEQPFWMAVVLAAMLGSIGKPGGGVGLKWGSNGVGLYHKVPFKWGRFPQGKNPISESIPVARIADMLLNPGGTYTYNGENRTYPDIQLVYWAGGNPFHHHQDLNKLRRAWREPETVIVNESVWSATARHADIVFPANTFLERNDIVCRSDSYISPSKQVSENFGESRSDYEIFCGLSERLGVLNEFSEGRDEMEWVEAIYHESFDNAEKAGIKLPTFEDFWEKGDPVNLESQMKISKRDNFIARFIDDPNRNQLRTPSGKIEIFSSNIDSFGYTDCLGHPVWFEKSEWLGAQRAAHYPLHMISPQPHNRLHSQFDFGDFSRKDKTNGRETVTLNPEDAHIRGITSGMLVRIFNDRGACLAGAHLSDHIMQGVIRLPTGAWYCPNEFDGPDSLEYHGNPNVLTVDKGTSSLSQGPSAHSCLVDIEPYKGHAPEIHELLTKR</sequence>
<feature type="domain" description="Molybdopterin dinucleotide-binding" evidence="7">
    <location>
        <begin position="630"/>
        <end position="750"/>
    </location>
</feature>
<evidence type="ECO:0000256" key="2">
    <source>
        <dbReference type="ARBA" id="ARBA00010312"/>
    </source>
</evidence>
<dbReference type="Gene3D" id="3.40.228.10">
    <property type="entry name" value="Dimethylsulfoxide Reductase, domain 2"/>
    <property type="match status" value="1"/>
</dbReference>
<dbReference type="Gene3D" id="3.90.55.10">
    <property type="entry name" value="Dimethylsulfoxide Reductase, domain 3"/>
    <property type="match status" value="1"/>
</dbReference>
<dbReference type="InterPro" id="IPR050612">
    <property type="entry name" value="Prok_Mopterin_Oxidored"/>
</dbReference>
<evidence type="ECO:0000259" key="6">
    <source>
        <dbReference type="Pfam" id="PF00384"/>
    </source>
</evidence>
<dbReference type="InterPro" id="IPR009010">
    <property type="entry name" value="Asp_de-COase-like_dom_sf"/>
</dbReference>
<gene>
    <name evidence="9" type="ORF">GCM10011346_45470</name>
</gene>
<organism evidence="9 10">
    <name type="scientific">Oceanobacillus neutriphilus</name>
    <dbReference type="NCBI Taxonomy" id="531815"/>
    <lineage>
        <taxon>Bacteria</taxon>
        <taxon>Bacillati</taxon>
        <taxon>Bacillota</taxon>
        <taxon>Bacilli</taxon>
        <taxon>Bacillales</taxon>
        <taxon>Bacillaceae</taxon>
        <taxon>Oceanobacillus</taxon>
    </lineage>
</organism>
<protein>
    <submittedName>
        <fullName evidence="9">Dimethylsulfoxide reductase</fullName>
    </submittedName>
</protein>
<keyword evidence="4" id="KW-0479">Metal-binding</keyword>
<evidence type="ECO:0000256" key="3">
    <source>
        <dbReference type="ARBA" id="ARBA00022505"/>
    </source>
</evidence>
<dbReference type="EMBL" id="BMLW01000016">
    <property type="protein sequence ID" value="GGP15857.1"/>
    <property type="molecule type" value="Genomic_DNA"/>
</dbReference>
<dbReference type="SUPFAM" id="SSF50692">
    <property type="entry name" value="ADC-like"/>
    <property type="match status" value="1"/>
</dbReference>
<evidence type="ECO:0000259" key="7">
    <source>
        <dbReference type="Pfam" id="PF01568"/>
    </source>
</evidence>
<dbReference type="Pfam" id="PF00384">
    <property type="entry name" value="Molybdopterin"/>
    <property type="match status" value="1"/>
</dbReference>
<keyword evidence="3" id="KW-0500">Molybdenum</keyword>